<keyword evidence="3" id="KW-0677">Repeat</keyword>
<feature type="region of interest" description="Disordered" evidence="6">
    <location>
        <begin position="223"/>
        <end position="255"/>
    </location>
</feature>
<sequence length="398" mass="45818">MLPGIGQTTIKSNYRKCQTLHFHDGVPLPKGNCYSSTSGNSISSQADYDLHRFRPPQLVASRSAVHFERDSKHMDRELAGLSPPIYPPYKAHSGRPFVPKSVLYDRLTLRFEGFYVEDSVAWGYSRRTVHPVKLSYYLEDDTISVHEPVTPNSGRPQGKLVCRHKVLKSGHEKDDDENPQKFWHWKDLNVASDVDIFGRRFRLTNCNQWTREFLMSAGIEVNAPEDVPESNPPLKKNDAASRSRSAPQPRSHPLKKFLEHDGQILRFGCVWDRREEEGVSVDERMKPYVLRYFLVDDTIQITDAEFESNQKRGLYSTNRAQEAVLLRRQRLPKEPRPVMTSPADAADLTFYDPKDLILGNAISVHGRRFVFVETGDEFTRSFYRNNFDIVDFTPVELD</sequence>
<gene>
    <name evidence="8" type="ORF">OUZ56_019822</name>
</gene>
<organism evidence="8 9">
    <name type="scientific">Daphnia magna</name>
    <dbReference type="NCBI Taxonomy" id="35525"/>
    <lineage>
        <taxon>Eukaryota</taxon>
        <taxon>Metazoa</taxon>
        <taxon>Ecdysozoa</taxon>
        <taxon>Arthropoda</taxon>
        <taxon>Crustacea</taxon>
        <taxon>Branchiopoda</taxon>
        <taxon>Diplostraca</taxon>
        <taxon>Cladocera</taxon>
        <taxon>Anomopoda</taxon>
        <taxon>Daphniidae</taxon>
        <taxon>Daphnia</taxon>
    </lineage>
</organism>
<comment type="subcellular location">
    <subcellularLocation>
        <location evidence="1">Cytoplasm</location>
        <location evidence="1">Cytoskeleton</location>
        <location evidence="1">Cilium axoneme</location>
    </subcellularLocation>
</comment>
<keyword evidence="2" id="KW-0963">Cytoplasm</keyword>
<feature type="domain" description="DM10" evidence="7">
    <location>
        <begin position="105"/>
        <end position="218"/>
    </location>
</feature>
<proteinExistence type="predicted"/>
<keyword evidence="9" id="KW-1185">Reference proteome</keyword>
<evidence type="ECO:0000256" key="2">
    <source>
        <dbReference type="ARBA" id="ARBA00022490"/>
    </source>
</evidence>
<dbReference type="PROSITE" id="PS51336">
    <property type="entry name" value="DM10"/>
    <property type="match status" value="2"/>
</dbReference>
<evidence type="ECO:0000256" key="3">
    <source>
        <dbReference type="ARBA" id="ARBA00022737"/>
    </source>
</evidence>
<evidence type="ECO:0000313" key="9">
    <source>
        <dbReference type="Proteomes" id="UP001234178"/>
    </source>
</evidence>
<reference evidence="8 9" key="1">
    <citation type="journal article" date="2023" name="Nucleic Acids Res.">
        <title>The hologenome of Daphnia magna reveals possible DNA methylation and microbiome-mediated evolution of the host genome.</title>
        <authorList>
            <person name="Chaturvedi A."/>
            <person name="Li X."/>
            <person name="Dhandapani V."/>
            <person name="Marshall H."/>
            <person name="Kissane S."/>
            <person name="Cuenca-Cambronero M."/>
            <person name="Asole G."/>
            <person name="Calvet F."/>
            <person name="Ruiz-Romero M."/>
            <person name="Marangio P."/>
            <person name="Guigo R."/>
            <person name="Rago D."/>
            <person name="Mirbahai L."/>
            <person name="Eastwood N."/>
            <person name="Colbourne J.K."/>
            <person name="Zhou J."/>
            <person name="Mallon E."/>
            <person name="Orsini L."/>
        </authorList>
    </citation>
    <scope>NUCLEOTIDE SEQUENCE [LARGE SCALE GENOMIC DNA]</scope>
    <source>
        <strain evidence="8">LRV0_1</strain>
    </source>
</reference>
<evidence type="ECO:0000259" key="7">
    <source>
        <dbReference type="PROSITE" id="PS51336"/>
    </source>
</evidence>
<dbReference type="Proteomes" id="UP001234178">
    <property type="component" value="Unassembled WGS sequence"/>
</dbReference>
<evidence type="ECO:0000313" key="8">
    <source>
        <dbReference type="EMBL" id="KAK4010691.1"/>
    </source>
</evidence>
<evidence type="ECO:0000256" key="1">
    <source>
        <dbReference type="ARBA" id="ARBA00004430"/>
    </source>
</evidence>
<dbReference type="InterPro" id="IPR040193">
    <property type="entry name" value="EFHC1/EFHC2/EFHB"/>
</dbReference>
<keyword evidence="4" id="KW-0206">Cytoskeleton</keyword>
<dbReference type="Gene3D" id="2.30.29.170">
    <property type="match status" value="2"/>
</dbReference>
<evidence type="ECO:0000256" key="6">
    <source>
        <dbReference type="SAM" id="MobiDB-lite"/>
    </source>
</evidence>
<dbReference type="Pfam" id="PF06565">
    <property type="entry name" value="DM10_dom"/>
    <property type="match status" value="2"/>
</dbReference>
<keyword evidence="5" id="KW-0966">Cell projection</keyword>
<protein>
    <recommendedName>
        <fullName evidence="7">DM10 domain-containing protein</fullName>
    </recommendedName>
</protein>
<accession>A0ABQ9ZCS2</accession>
<name>A0ABQ9ZCS2_9CRUS</name>
<dbReference type="SMART" id="SM00676">
    <property type="entry name" value="DM10"/>
    <property type="match status" value="2"/>
</dbReference>
<feature type="domain" description="DM10" evidence="7">
    <location>
        <begin position="261"/>
        <end position="387"/>
    </location>
</feature>
<evidence type="ECO:0000256" key="5">
    <source>
        <dbReference type="ARBA" id="ARBA00023273"/>
    </source>
</evidence>
<evidence type="ECO:0000256" key="4">
    <source>
        <dbReference type="ARBA" id="ARBA00023212"/>
    </source>
</evidence>
<feature type="compositionally biased region" description="Low complexity" evidence="6">
    <location>
        <begin position="242"/>
        <end position="251"/>
    </location>
</feature>
<dbReference type="PANTHER" id="PTHR12086:SF9">
    <property type="entry name" value="EF-HAND DOMAIN-CONTAINING PROTEIN 1"/>
    <property type="match status" value="1"/>
</dbReference>
<dbReference type="EMBL" id="JAOYFB010000003">
    <property type="protein sequence ID" value="KAK4010691.1"/>
    <property type="molecule type" value="Genomic_DNA"/>
</dbReference>
<comment type="caution">
    <text evidence="8">The sequence shown here is derived from an EMBL/GenBank/DDBJ whole genome shotgun (WGS) entry which is preliminary data.</text>
</comment>
<dbReference type="InterPro" id="IPR006602">
    <property type="entry name" value="DM10_dom"/>
</dbReference>
<dbReference type="PANTHER" id="PTHR12086">
    <property type="entry name" value="EF-HAND DOMAIN C-TERMINAL CONTAINING PROTEIN"/>
    <property type="match status" value="1"/>
</dbReference>